<dbReference type="Pfam" id="PF13467">
    <property type="entry name" value="RHH_4"/>
    <property type="match status" value="1"/>
</dbReference>
<keyword evidence="2" id="KW-0238">DNA-binding</keyword>
<evidence type="ECO:0000313" key="3">
    <source>
        <dbReference type="Proteomes" id="UP000253529"/>
    </source>
</evidence>
<keyword evidence="3" id="KW-1185">Reference proteome</keyword>
<evidence type="ECO:0000259" key="1">
    <source>
        <dbReference type="Pfam" id="PF13467"/>
    </source>
</evidence>
<dbReference type="Gene3D" id="1.10.3990.20">
    <property type="entry name" value="protein bp1543"/>
    <property type="match status" value="1"/>
</dbReference>
<comment type="caution">
    <text evidence="2">The sequence shown here is derived from an EMBL/GenBank/DDBJ whole genome shotgun (WGS) entry which is preliminary data.</text>
</comment>
<dbReference type="GO" id="GO:0003677">
    <property type="term" value="F:DNA binding"/>
    <property type="evidence" value="ECO:0007669"/>
    <property type="project" value="UniProtKB-KW"/>
</dbReference>
<proteinExistence type="predicted"/>
<dbReference type="InterPro" id="IPR027373">
    <property type="entry name" value="RHH_dom"/>
</dbReference>
<organism evidence="2 3">
    <name type="scientific">Roseiarcus fermentans</name>
    <dbReference type="NCBI Taxonomy" id="1473586"/>
    <lineage>
        <taxon>Bacteria</taxon>
        <taxon>Pseudomonadati</taxon>
        <taxon>Pseudomonadota</taxon>
        <taxon>Alphaproteobacteria</taxon>
        <taxon>Hyphomicrobiales</taxon>
        <taxon>Roseiarcaceae</taxon>
        <taxon>Roseiarcus</taxon>
    </lineage>
</organism>
<dbReference type="InterPro" id="IPR038268">
    <property type="entry name" value="RHH_sf"/>
</dbReference>
<dbReference type="Proteomes" id="UP000253529">
    <property type="component" value="Unassembled WGS sequence"/>
</dbReference>
<evidence type="ECO:0000313" key="2">
    <source>
        <dbReference type="EMBL" id="RBP18384.1"/>
    </source>
</evidence>
<dbReference type="AlphaFoldDB" id="A0A366FUM8"/>
<dbReference type="EMBL" id="QNRK01000001">
    <property type="protein sequence ID" value="RBP18384.1"/>
    <property type="molecule type" value="Genomic_DNA"/>
</dbReference>
<gene>
    <name evidence="2" type="ORF">DFR50_101332</name>
</gene>
<feature type="domain" description="Ribbon-helix-helix" evidence="1">
    <location>
        <begin position="7"/>
        <end position="68"/>
    </location>
</feature>
<protein>
    <submittedName>
        <fullName evidence="2">Putative DNA-binding ribbon-helix-helix protein</fullName>
    </submittedName>
</protein>
<accession>A0A366FUM8</accession>
<dbReference type="RefSeq" id="WP_113887422.1">
    <property type="nucleotide sequence ID" value="NZ_QNRK01000001.1"/>
</dbReference>
<reference evidence="2 3" key="1">
    <citation type="submission" date="2018-06" db="EMBL/GenBank/DDBJ databases">
        <title>Genomic Encyclopedia of Type Strains, Phase IV (KMG-IV): sequencing the most valuable type-strain genomes for metagenomic binning, comparative biology and taxonomic classification.</title>
        <authorList>
            <person name="Goeker M."/>
        </authorList>
    </citation>
    <scope>NUCLEOTIDE SEQUENCE [LARGE SCALE GENOMIC DNA]</scope>
    <source>
        <strain evidence="2 3">DSM 24875</strain>
    </source>
</reference>
<dbReference type="OrthoDB" id="7477016at2"/>
<sequence length="75" mass="7783">MSGARVVKRSVVIAGHRTSISLEDAFWLRLQTIAAGKGVSINALAAEIDAARGEANLSSAMRVFVLETVSARAGG</sequence>
<name>A0A366FUM8_9HYPH</name>